<protein>
    <recommendedName>
        <fullName evidence="3">NfeD-like C-terminal domain-containing protein</fullName>
    </recommendedName>
</protein>
<evidence type="ECO:0008006" key="3">
    <source>
        <dbReference type="Google" id="ProtNLM"/>
    </source>
</evidence>
<proteinExistence type="predicted"/>
<reference evidence="1 2" key="1">
    <citation type="submission" date="2019-09" db="EMBL/GenBank/DDBJ databases">
        <authorList>
            <person name="Wang X."/>
        </authorList>
    </citation>
    <scope>NUCLEOTIDE SEQUENCE [LARGE SCALE GENOMIC DNA]</scope>
    <source>
        <strain evidence="1 2">CICC 11023</strain>
    </source>
</reference>
<comment type="caution">
    <text evidence="1">The sequence shown here is derived from an EMBL/GenBank/DDBJ whole genome shotgun (WGS) entry which is preliminary data.</text>
</comment>
<dbReference type="InterPro" id="IPR012340">
    <property type="entry name" value="NA-bd_OB-fold"/>
</dbReference>
<gene>
    <name evidence="1" type="ORF">F3087_24475</name>
</gene>
<name>A0A5N0EBA6_9NOCA</name>
<keyword evidence="2" id="KW-1185">Reference proteome</keyword>
<dbReference type="OrthoDB" id="4559810at2"/>
<evidence type="ECO:0000313" key="2">
    <source>
        <dbReference type="Proteomes" id="UP000323876"/>
    </source>
</evidence>
<sequence length="65" mass="6903">MIGKVARVTAAIRPDHLGEVVIEVRAGTERFLARAADGETTIPKHTQVLVIGSLGGRTVEVTPLK</sequence>
<accession>A0A5N0EBA6</accession>
<dbReference type="Gene3D" id="2.40.50.140">
    <property type="entry name" value="Nucleic acid-binding proteins"/>
    <property type="match status" value="1"/>
</dbReference>
<organism evidence="1 2">
    <name type="scientific">Nocardia colli</name>
    <dbReference type="NCBI Taxonomy" id="2545717"/>
    <lineage>
        <taxon>Bacteria</taxon>
        <taxon>Bacillati</taxon>
        <taxon>Actinomycetota</taxon>
        <taxon>Actinomycetes</taxon>
        <taxon>Mycobacteriales</taxon>
        <taxon>Nocardiaceae</taxon>
        <taxon>Nocardia</taxon>
    </lineage>
</organism>
<dbReference type="AlphaFoldDB" id="A0A5N0EBA6"/>
<dbReference type="Proteomes" id="UP000323876">
    <property type="component" value="Unassembled WGS sequence"/>
</dbReference>
<dbReference type="EMBL" id="VXLC01000014">
    <property type="protein sequence ID" value="KAA8886256.1"/>
    <property type="molecule type" value="Genomic_DNA"/>
</dbReference>
<evidence type="ECO:0000313" key="1">
    <source>
        <dbReference type="EMBL" id="KAA8886256.1"/>
    </source>
</evidence>